<evidence type="ECO:0000313" key="1">
    <source>
        <dbReference type="EMBL" id="VUZ49219.1"/>
    </source>
</evidence>
<evidence type="ECO:0000313" key="2">
    <source>
        <dbReference type="Proteomes" id="UP000321570"/>
    </source>
</evidence>
<gene>
    <name evidence="1" type="ORF">WMSIL1_LOCUS8210</name>
</gene>
<dbReference type="EMBL" id="CABIJS010000322">
    <property type="protein sequence ID" value="VUZ49219.1"/>
    <property type="molecule type" value="Genomic_DNA"/>
</dbReference>
<sequence length="59" mass="6609">MSRRRCLGMMIDICLDIYVQTHKHTAGPPVDTVSEILSPVDHFYSPCIDRHLLAIAATV</sequence>
<reference evidence="1 2" key="1">
    <citation type="submission" date="2019-07" db="EMBL/GenBank/DDBJ databases">
        <authorList>
            <person name="Jastrzebski P J."/>
            <person name="Paukszto L."/>
            <person name="Jastrzebski P J."/>
        </authorList>
    </citation>
    <scope>NUCLEOTIDE SEQUENCE [LARGE SCALE GENOMIC DNA]</scope>
    <source>
        <strain evidence="1 2">WMS-il1</strain>
    </source>
</reference>
<proteinExistence type="predicted"/>
<protein>
    <submittedName>
        <fullName evidence="1">Uncharacterized protein</fullName>
    </submittedName>
</protein>
<name>A0A564YQG7_HYMDI</name>
<organism evidence="1 2">
    <name type="scientific">Hymenolepis diminuta</name>
    <name type="common">Rat tapeworm</name>
    <dbReference type="NCBI Taxonomy" id="6216"/>
    <lineage>
        <taxon>Eukaryota</taxon>
        <taxon>Metazoa</taxon>
        <taxon>Spiralia</taxon>
        <taxon>Lophotrochozoa</taxon>
        <taxon>Platyhelminthes</taxon>
        <taxon>Cestoda</taxon>
        <taxon>Eucestoda</taxon>
        <taxon>Cyclophyllidea</taxon>
        <taxon>Hymenolepididae</taxon>
        <taxon>Hymenolepis</taxon>
    </lineage>
</organism>
<dbReference type="AlphaFoldDB" id="A0A564YQG7"/>
<keyword evidence="2" id="KW-1185">Reference proteome</keyword>
<dbReference type="Proteomes" id="UP000321570">
    <property type="component" value="Unassembled WGS sequence"/>
</dbReference>
<accession>A0A564YQG7</accession>